<evidence type="ECO:0000256" key="3">
    <source>
        <dbReference type="ARBA" id="ARBA00012918"/>
    </source>
</evidence>
<gene>
    <name evidence="6" type="ORF">EVA_11426</name>
</gene>
<comment type="similarity">
    <text evidence="1">Belongs to the glutaminase family.</text>
</comment>
<comment type="subunit">
    <text evidence="2">Homotetramer.</text>
</comment>
<name>J9GL62_9ZZZZ</name>
<proteinExistence type="inferred from homology"/>
<dbReference type="SUPFAM" id="SSF56601">
    <property type="entry name" value="beta-lactamase/transpeptidase-like"/>
    <property type="match status" value="1"/>
</dbReference>
<dbReference type="EMBL" id="AMCI01003359">
    <property type="protein sequence ID" value="EJX00470.1"/>
    <property type="molecule type" value="Genomic_DNA"/>
</dbReference>
<dbReference type="NCBIfam" id="NF002132">
    <property type="entry name" value="PRK00971.1-1"/>
    <property type="match status" value="1"/>
</dbReference>
<dbReference type="EC" id="3.5.1.2" evidence="3"/>
<dbReference type="Gene3D" id="3.40.710.10">
    <property type="entry name" value="DD-peptidase/beta-lactamase superfamily"/>
    <property type="match status" value="1"/>
</dbReference>
<dbReference type="GO" id="GO:0004359">
    <property type="term" value="F:glutaminase activity"/>
    <property type="evidence" value="ECO:0007669"/>
    <property type="project" value="UniProtKB-EC"/>
</dbReference>
<organism evidence="6">
    <name type="scientific">gut metagenome</name>
    <dbReference type="NCBI Taxonomy" id="749906"/>
    <lineage>
        <taxon>unclassified sequences</taxon>
        <taxon>metagenomes</taxon>
        <taxon>organismal metagenomes</taxon>
    </lineage>
</organism>
<evidence type="ECO:0000313" key="6">
    <source>
        <dbReference type="EMBL" id="EJX00470.1"/>
    </source>
</evidence>
<dbReference type="Pfam" id="PF04960">
    <property type="entry name" value="Glutaminase"/>
    <property type="match status" value="1"/>
</dbReference>
<evidence type="ECO:0000256" key="5">
    <source>
        <dbReference type="ARBA" id="ARBA00049534"/>
    </source>
</evidence>
<accession>J9GL62</accession>
<comment type="catalytic activity">
    <reaction evidence="5">
        <text>L-glutamine + H2O = L-glutamate + NH4(+)</text>
        <dbReference type="Rhea" id="RHEA:15889"/>
        <dbReference type="ChEBI" id="CHEBI:15377"/>
        <dbReference type="ChEBI" id="CHEBI:28938"/>
        <dbReference type="ChEBI" id="CHEBI:29985"/>
        <dbReference type="ChEBI" id="CHEBI:58359"/>
        <dbReference type="EC" id="3.5.1.2"/>
    </reaction>
</comment>
<dbReference type="GO" id="GO:0006543">
    <property type="term" value="P:L-glutamine catabolic process"/>
    <property type="evidence" value="ECO:0007669"/>
    <property type="project" value="TreeGrafter"/>
</dbReference>
<keyword evidence="4 6" id="KW-0378">Hydrolase</keyword>
<evidence type="ECO:0000256" key="2">
    <source>
        <dbReference type="ARBA" id="ARBA00011881"/>
    </source>
</evidence>
<comment type="caution">
    <text evidence="6">The sequence shown here is derived from an EMBL/GenBank/DDBJ whole genome shotgun (WGS) entry which is preliminary data.</text>
</comment>
<dbReference type="NCBIfam" id="NF002133">
    <property type="entry name" value="PRK00971.1-2"/>
    <property type="match status" value="1"/>
</dbReference>
<dbReference type="FunFam" id="3.40.710.10:FF:000005">
    <property type="entry name" value="Glutaminase"/>
    <property type="match status" value="1"/>
</dbReference>
<dbReference type="PANTHER" id="PTHR12544">
    <property type="entry name" value="GLUTAMINASE"/>
    <property type="match status" value="1"/>
</dbReference>
<dbReference type="InterPro" id="IPR012338">
    <property type="entry name" value="Beta-lactam/transpept-like"/>
</dbReference>
<dbReference type="PANTHER" id="PTHR12544:SF29">
    <property type="entry name" value="GLUTAMINASE"/>
    <property type="match status" value="1"/>
</dbReference>
<protein>
    <recommendedName>
        <fullName evidence="3">glutaminase</fullName>
        <ecNumber evidence="3">3.5.1.2</ecNumber>
    </recommendedName>
</protein>
<evidence type="ECO:0000256" key="1">
    <source>
        <dbReference type="ARBA" id="ARBA00011076"/>
    </source>
</evidence>
<evidence type="ECO:0000256" key="4">
    <source>
        <dbReference type="ARBA" id="ARBA00022801"/>
    </source>
</evidence>
<dbReference type="GO" id="GO:0006537">
    <property type="term" value="P:glutamate biosynthetic process"/>
    <property type="evidence" value="ECO:0007669"/>
    <property type="project" value="TreeGrafter"/>
</dbReference>
<sequence length="304" mass="33738">MKYDQILQSIYREIQPYARVGKQADYIPALAEVNPDQFGICLHTVDQRLFSLGQADTPFSIQSISKVFSLAFALSIVGDSLWKRVGMEPSGTAFNSLVQLEVEHGIPRNPFINAGALVVADVLLSQLCFPADEFLTFVRHLCNNPHIDYNERVARSERANGYLNAAIVNLLKYHHNIDGDVEEVLNFYFHLCSVEMSCIDLSHAFLAFADHRKPFHYGSVRLSDSQVKRINAIMQTCGFYDESGEFSFLVGLPGKSGVGGGIGAICPNRYSVAVWSPRLNAKGNSVMGIKALELLTTKTEHSIF</sequence>
<dbReference type="NCBIfam" id="TIGR03814">
    <property type="entry name" value="Gln_ase"/>
    <property type="match status" value="1"/>
</dbReference>
<dbReference type="AlphaFoldDB" id="J9GL62"/>
<reference evidence="6" key="1">
    <citation type="journal article" date="2012" name="PLoS ONE">
        <title>Gene sets for utilization of primary and secondary nutrition supplies in the distal gut of endangered iberian lynx.</title>
        <authorList>
            <person name="Alcaide M."/>
            <person name="Messina E."/>
            <person name="Richter M."/>
            <person name="Bargiela R."/>
            <person name="Peplies J."/>
            <person name="Huws S.A."/>
            <person name="Newbold C.J."/>
            <person name="Golyshin P.N."/>
            <person name="Simon M.A."/>
            <person name="Lopez G."/>
            <person name="Yakimov M.M."/>
            <person name="Ferrer M."/>
        </authorList>
    </citation>
    <scope>NUCLEOTIDE SEQUENCE</scope>
</reference>
<dbReference type="HAMAP" id="MF_00313">
    <property type="entry name" value="Glutaminase"/>
    <property type="match status" value="1"/>
</dbReference>
<dbReference type="InterPro" id="IPR015868">
    <property type="entry name" value="Glutaminase"/>
</dbReference>